<dbReference type="EMBL" id="JAOAMV010000001">
    <property type="protein sequence ID" value="MCT2557734.1"/>
    <property type="molecule type" value="Genomic_DNA"/>
</dbReference>
<accession>A0A9X3AK08</accession>
<feature type="chain" id="PRO_5040984386" evidence="2">
    <location>
        <begin position="22"/>
        <end position="201"/>
    </location>
</feature>
<dbReference type="InterPro" id="IPR027385">
    <property type="entry name" value="Beta-barrel_OMP"/>
</dbReference>
<dbReference type="SUPFAM" id="SSF56925">
    <property type="entry name" value="OMPA-like"/>
    <property type="match status" value="1"/>
</dbReference>
<evidence type="ECO:0000256" key="2">
    <source>
        <dbReference type="SAM" id="SignalP"/>
    </source>
</evidence>
<evidence type="ECO:0000313" key="5">
    <source>
        <dbReference type="Proteomes" id="UP001142648"/>
    </source>
</evidence>
<evidence type="ECO:0000256" key="1">
    <source>
        <dbReference type="ARBA" id="ARBA00022729"/>
    </source>
</evidence>
<protein>
    <submittedName>
        <fullName evidence="4">Outer membrane beta-barrel protein</fullName>
    </submittedName>
</protein>
<gene>
    <name evidence="4" type="ORF">N0B51_01935</name>
</gene>
<comment type="caution">
    <text evidence="4">The sequence shown here is derived from an EMBL/GenBank/DDBJ whole genome shotgun (WGS) entry which is preliminary data.</text>
</comment>
<name>A0A9X3AK08_9SPHN</name>
<dbReference type="InterPro" id="IPR011250">
    <property type="entry name" value="OMP/PagP_B-barrel"/>
</dbReference>
<proteinExistence type="predicted"/>
<keyword evidence="1 2" id="KW-0732">Signal</keyword>
<dbReference type="RefSeq" id="WP_259960497.1">
    <property type="nucleotide sequence ID" value="NZ_JAOAMV010000001.1"/>
</dbReference>
<feature type="domain" description="Outer membrane protein beta-barrel" evidence="3">
    <location>
        <begin position="10"/>
        <end position="201"/>
    </location>
</feature>
<dbReference type="Pfam" id="PF13505">
    <property type="entry name" value="OMP_b-brl"/>
    <property type="match status" value="1"/>
</dbReference>
<keyword evidence="5" id="KW-1185">Reference proteome</keyword>
<feature type="signal peptide" evidence="2">
    <location>
        <begin position="1"/>
        <end position="21"/>
    </location>
</feature>
<reference evidence="4" key="1">
    <citation type="submission" date="2022-09" db="EMBL/GenBank/DDBJ databases">
        <title>The genome sequence of Tsuneonella sp. YG55.</title>
        <authorList>
            <person name="Liu Y."/>
        </authorList>
    </citation>
    <scope>NUCLEOTIDE SEQUENCE</scope>
    <source>
        <strain evidence="4">YG55</strain>
    </source>
</reference>
<sequence>MRPALPCLPLALAFAGTGASAAPTPFAGPRVEVMLGYDATELPDEDGPEVMFGLRAGKDYGSGPWRVGFDVDLSRSNADKVVTDLFVPGDRIHVEYGTDLYLGLRVGRRLGDHSFGYGLAGAASTHMAVDYSGDLDTIPTEPGGPEPEKFRRPGRLIGFWTGGGIEFALDGPFFLRSEYRYANFHDGLYRHQALVGIGSRF</sequence>
<dbReference type="AlphaFoldDB" id="A0A9X3AK08"/>
<evidence type="ECO:0000313" key="4">
    <source>
        <dbReference type="EMBL" id="MCT2557734.1"/>
    </source>
</evidence>
<dbReference type="Proteomes" id="UP001142648">
    <property type="component" value="Unassembled WGS sequence"/>
</dbReference>
<organism evidence="4 5">
    <name type="scientific">Tsuneonella litorea</name>
    <dbReference type="NCBI Taxonomy" id="2976475"/>
    <lineage>
        <taxon>Bacteria</taxon>
        <taxon>Pseudomonadati</taxon>
        <taxon>Pseudomonadota</taxon>
        <taxon>Alphaproteobacteria</taxon>
        <taxon>Sphingomonadales</taxon>
        <taxon>Erythrobacteraceae</taxon>
        <taxon>Tsuneonella</taxon>
    </lineage>
</organism>
<evidence type="ECO:0000259" key="3">
    <source>
        <dbReference type="Pfam" id="PF13505"/>
    </source>
</evidence>